<dbReference type="GO" id="GO:0030126">
    <property type="term" value="C:COPI vesicle coat"/>
    <property type="evidence" value="ECO:0007669"/>
    <property type="project" value="TreeGrafter"/>
</dbReference>
<dbReference type="RefSeq" id="XP_013235100.1">
    <property type="nucleotide sequence ID" value="XM_013379646.1"/>
</dbReference>
<evidence type="ECO:0000259" key="1">
    <source>
        <dbReference type="Pfam" id="PF16381"/>
    </source>
</evidence>
<dbReference type="GO" id="GO:0006891">
    <property type="term" value="P:intra-Golgi vesicle-mediated transport"/>
    <property type="evidence" value="ECO:0007669"/>
    <property type="project" value="TreeGrafter"/>
</dbReference>
<keyword evidence="3" id="KW-1185">Reference proteome</keyword>
<organism evidence="2 3">
    <name type="scientific">Eimeria tenella</name>
    <name type="common">Coccidian parasite</name>
    <dbReference type="NCBI Taxonomy" id="5802"/>
    <lineage>
        <taxon>Eukaryota</taxon>
        <taxon>Sar</taxon>
        <taxon>Alveolata</taxon>
        <taxon>Apicomplexa</taxon>
        <taxon>Conoidasida</taxon>
        <taxon>Coccidia</taxon>
        <taxon>Eucoccidiorida</taxon>
        <taxon>Eimeriorina</taxon>
        <taxon>Eimeriidae</taxon>
        <taxon>Eimeria</taxon>
    </lineage>
</organism>
<dbReference type="InterPro" id="IPR032154">
    <property type="entry name" value="Coatomer_g_Cpla"/>
</dbReference>
<dbReference type="GO" id="GO:0009306">
    <property type="term" value="P:protein secretion"/>
    <property type="evidence" value="ECO:0007669"/>
    <property type="project" value="TreeGrafter"/>
</dbReference>
<dbReference type="InterPro" id="IPR017106">
    <property type="entry name" value="Coatomer_gsu"/>
</dbReference>
<dbReference type="Proteomes" id="UP000030747">
    <property type="component" value="Unassembled WGS sequence"/>
</dbReference>
<dbReference type="VEuPathDB" id="ToxoDB:ETH_00041395"/>
<evidence type="ECO:0000313" key="3">
    <source>
        <dbReference type="Proteomes" id="UP000030747"/>
    </source>
</evidence>
<evidence type="ECO:0000313" key="2">
    <source>
        <dbReference type="EMBL" id="CDJ44351.1"/>
    </source>
</evidence>
<dbReference type="GO" id="GO:0006886">
    <property type="term" value="P:intracellular protein transport"/>
    <property type="evidence" value="ECO:0007669"/>
    <property type="project" value="InterPro"/>
</dbReference>
<dbReference type="GO" id="GO:0005793">
    <property type="term" value="C:endoplasmic reticulum-Golgi intermediate compartment"/>
    <property type="evidence" value="ECO:0007669"/>
    <property type="project" value="TreeGrafter"/>
</dbReference>
<dbReference type="InterPro" id="IPR012295">
    <property type="entry name" value="TBP_dom_sf"/>
</dbReference>
<reference evidence="2" key="1">
    <citation type="submission" date="2013-10" db="EMBL/GenBank/DDBJ databases">
        <title>Genomic analysis of the causative agents of coccidiosis in chickens.</title>
        <authorList>
            <person name="Reid A.J."/>
            <person name="Blake D."/>
            <person name="Billington K."/>
            <person name="Browne H."/>
            <person name="Dunn M."/>
            <person name="Hung S."/>
            <person name="Kawahara F."/>
            <person name="Miranda-Saavedra D."/>
            <person name="Mourier T."/>
            <person name="Nagra H."/>
            <person name="Otto T.D."/>
            <person name="Rawlings N."/>
            <person name="Sanchez A."/>
            <person name="Sanders M."/>
            <person name="Subramaniam C."/>
            <person name="Tay Y."/>
            <person name="Dear P."/>
            <person name="Doerig C."/>
            <person name="Gruber A."/>
            <person name="Parkinson J."/>
            <person name="Shirley M."/>
            <person name="Wan K.L."/>
            <person name="Berriman M."/>
            <person name="Tomley F."/>
            <person name="Pain A."/>
        </authorList>
    </citation>
    <scope>NUCLEOTIDE SEQUENCE [LARGE SCALE GENOMIC DNA]</scope>
    <source>
        <strain evidence="2">Houghton</strain>
    </source>
</reference>
<dbReference type="GO" id="GO:0005783">
    <property type="term" value="C:endoplasmic reticulum"/>
    <property type="evidence" value="ECO:0007669"/>
    <property type="project" value="TreeGrafter"/>
</dbReference>
<sequence length="178" mass="17887">MPAAAAAGAAAAAAARACAAVPCSLSFLLREGGDDIGCSDEYTLEPIALTMAHFIRPQCLPRGSFAARWETLGEEFVIKLSLPIAGAAAAAAAAAVDLLLGALHMAACEGTDAVAPTSSSSSSSSSSSHELLLAGTFIEGQLLLAKAFCLFPGDSCLLRLAVRSSDAALCEAVCALLE</sequence>
<protein>
    <submittedName>
        <fullName evidence="2">Coatomer gamma 2-subunit protein, putative</fullName>
    </submittedName>
</protein>
<accession>U6L2E2</accession>
<gene>
    <name evidence="2" type="ORF">ETH_00041395</name>
</gene>
<dbReference type="SUPFAM" id="SSF55711">
    <property type="entry name" value="Subdomain of clathrin and coatomer appendage domain"/>
    <property type="match status" value="1"/>
</dbReference>
<dbReference type="EMBL" id="HG676934">
    <property type="protein sequence ID" value="CDJ44351.1"/>
    <property type="molecule type" value="Genomic_DNA"/>
</dbReference>
<dbReference type="VEuPathDB" id="ToxoDB:ETH2_1111900"/>
<dbReference type="Gene3D" id="3.30.310.10">
    <property type="entry name" value="TATA-Binding Protein"/>
    <property type="match status" value="1"/>
</dbReference>
<proteinExistence type="predicted"/>
<dbReference type="PANTHER" id="PTHR10261">
    <property type="entry name" value="COATOMER SUBUNIT GAMMA"/>
    <property type="match status" value="1"/>
</dbReference>
<dbReference type="GeneID" id="25257319"/>
<name>U6L2E2_EIMTE</name>
<dbReference type="AlphaFoldDB" id="U6L2E2"/>
<dbReference type="GO" id="GO:0000139">
    <property type="term" value="C:Golgi membrane"/>
    <property type="evidence" value="ECO:0007669"/>
    <property type="project" value="TreeGrafter"/>
</dbReference>
<dbReference type="PANTHER" id="PTHR10261:SF0">
    <property type="entry name" value="COATOMER SUBUNIT GAMMA-2"/>
    <property type="match status" value="1"/>
</dbReference>
<dbReference type="InterPro" id="IPR009028">
    <property type="entry name" value="Coatomer/calthrin_app_sub_C"/>
</dbReference>
<reference evidence="2" key="2">
    <citation type="submission" date="2013-10" db="EMBL/GenBank/DDBJ databases">
        <authorList>
            <person name="Aslett M."/>
        </authorList>
    </citation>
    <scope>NUCLEOTIDE SEQUENCE [LARGE SCALE GENOMIC DNA]</scope>
    <source>
        <strain evidence="2">Houghton</strain>
    </source>
</reference>
<feature type="domain" description="Coatomer subunit gamma C-terminal" evidence="1">
    <location>
        <begin position="62"/>
        <end position="175"/>
    </location>
</feature>
<dbReference type="Pfam" id="PF16381">
    <property type="entry name" value="Coatomer_g_Cpla"/>
    <property type="match status" value="1"/>
</dbReference>
<dbReference type="GO" id="GO:0006888">
    <property type="term" value="P:endoplasmic reticulum to Golgi vesicle-mediated transport"/>
    <property type="evidence" value="ECO:0007669"/>
    <property type="project" value="TreeGrafter"/>
</dbReference>
<dbReference type="OrthoDB" id="1074925at2759"/>